<protein>
    <submittedName>
        <fullName evidence="1">Uncharacterized protein</fullName>
    </submittedName>
</protein>
<organism evidence="1 2">
    <name type="scientific">Willisornis vidua</name>
    <name type="common">Xingu scale-backed antbird</name>
    <dbReference type="NCBI Taxonomy" id="1566151"/>
    <lineage>
        <taxon>Eukaryota</taxon>
        <taxon>Metazoa</taxon>
        <taxon>Chordata</taxon>
        <taxon>Craniata</taxon>
        <taxon>Vertebrata</taxon>
        <taxon>Euteleostomi</taxon>
        <taxon>Archelosauria</taxon>
        <taxon>Archosauria</taxon>
        <taxon>Dinosauria</taxon>
        <taxon>Saurischia</taxon>
        <taxon>Theropoda</taxon>
        <taxon>Coelurosauria</taxon>
        <taxon>Aves</taxon>
        <taxon>Neognathae</taxon>
        <taxon>Neoaves</taxon>
        <taxon>Telluraves</taxon>
        <taxon>Australaves</taxon>
        <taxon>Passeriformes</taxon>
        <taxon>Thamnophilidae</taxon>
        <taxon>Willisornis</taxon>
    </lineage>
</organism>
<dbReference type="EMBL" id="WHWB01034072">
    <property type="protein sequence ID" value="KAJ7414296.1"/>
    <property type="molecule type" value="Genomic_DNA"/>
</dbReference>
<proteinExistence type="predicted"/>
<accession>A0ABQ9D3C3</accession>
<dbReference type="Proteomes" id="UP001145742">
    <property type="component" value="Unassembled WGS sequence"/>
</dbReference>
<keyword evidence="2" id="KW-1185">Reference proteome</keyword>
<reference evidence="1" key="1">
    <citation type="submission" date="2019-10" db="EMBL/GenBank/DDBJ databases">
        <authorList>
            <person name="Soares A.E.R."/>
            <person name="Aleixo A."/>
            <person name="Schneider P."/>
            <person name="Miyaki C.Y."/>
            <person name="Schneider M.P."/>
            <person name="Mello C."/>
            <person name="Vasconcelos A.T.R."/>
        </authorList>
    </citation>
    <scope>NUCLEOTIDE SEQUENCE</scope>
    <source>
        <tissue evidence="1">Muscle</tissue>
    </source>
</reference>
<sequence>MGREKKCLEFNKGKCGVLHLGKNNPWHQYRLEADLGVLHLRILVDNKLFMSKQCALGAKKANGILGCIRKSIASRWREVILPHYAAVVRPHLECCVQFWAPQDNRDMELLK</sequence>
<comment type="caution">
    <text evidence="1">The sequence shown here is derived from an EMBL/GenBank/DDBJ whole genome shotgun (WGS) entry which is preliminary data.</text>
</comment>
<dbReference type="PANTHER" id="PTHR33332">
    <property type="entry name" value="REVERSE TRANSCRIPTASE DOMAIN-CONTAINING PROTEIN"/>
    <property type="match status" value="1"/>
</dbReference>
<evidence type="ECO:0000313" key="1">
    <source>
        <dbReference type="EMBL" id="KAJ7414296.1"/>
    </source>
</evidence>
<evidence type="ECO:0000313" key="2">
    <source>
        <dbReference type="Proteomes" id="UP001145742"/>
    </source>
</evidence>
<gene>
    <name evidence="1" type="ORF">WISP_84894</name>
</gene>
<name>A0ABQ9D3C3_9PASS</name>